<feature type="region of interest" description="Disordered" evidence="1">
    <location>
        <begin position="108"/>
        <end position="128"/>
    </location>
</feature>
<evidence type="ECO:0000256" key="2">
    <source>
        <dbReference type="SAM" id="Phobius"/>
    </source>
</evidence>
<comment type="caution">
    <text evidence="3">The sequence shown here is derived from an EMBL/GenBank/DDBJ whole genome shotgun (WGS) entry which is preliminary data.</text>
</comment>
<proteinExistence type="predicted"/>
<keyword evidence="2" id="KW-0812">Transmembrane</keyword>
<gene>
    <name evidence="3" type="ORF">RHS01_09919</name>
</gene>
<feature type="transmembrane region" description="Helical" evidence="2">
    <location>
        <begin position="231"/>
        <end position="252"/>
    </location>
</feature>
<dbReference type="Proteomes" id="UP000614334">
    <property type="component" value="Unassembled WGS sequence"/>
</dbReference>
<feature type="compositionally biased region" description="Polar residues" evidence="1">
    <location>
        <begin position="108"/>
        <end position="117"/>
    </location>
</feature>
<keyword evidence="2" id="KW-1133">Transmembrane helix</keyword>
<dbReference type="EMBL" id="JACYCF010000026">
    <property type="protein sequence ID" value="KAF8749713.1"/>
    <property type="molecule type" value="Genomic_DNA"/>
</dbReference>
<organism evidence="3 4">
    <name type="scientific">Rhizoctonia solani</name>
    <dbReference type="NCBI Taxonomy" id="456999"/>
    <lineage>
        <taxon>Eukaryota</taxon>
        <taxon>Fungi</taxon>
        <taxon>Dikarya</taxon>
        <taxon>Basidiomycota</taxon>
        <taxon>Agaricomycotina</taxon>
        <taxon>Agaricomycetes</taxon>
        <taxon>Cantharellales</taxon>
        <taxon>Ceratobasidiaceae</taxon>
        <taxon>Rhizoctonia</taxon>
    </lineage>
</organism>
<sequence length="293" mass="32916">MESDNPALMSAISPSTNLHRLERPFYLFWNDEFTSRSNARKNHLWTSPEFPLVAPITPGNSFDSSYYGEESDGELETSDSDVSKDPLDVIGTSEDIGLSLEREFPNTSEIISSTPARNNAPPPQKRQRIQDYIVVSSSPEISDDSERRVGPAGTRTRIVDFAICFLKNDPGSQRSNHYHYSIHKFLQTQVTIVVEGKRVPPLAHTENQQLFILGLRKNLNLARKDIADKKALVFTIYTCASFIAIAFAGPYWSFTVCELNNPHLKWSRPIAAGTKIHDAVLDTNISSCRKKSR</sequence>
<reference evidence="3" key="1">
    <citation type="submission" date="2020-09" db="EMBL/GenBank/DDBJ databases">
        <title>Comparative genome analyses of four rice-infecting Rhizoctonia solani isolates reveal extensive enrichment of homogalacturonan modification genes.</title>
        <authorList>
            <person name="Lee D.-Y."/>
            <person name="Jeon J."/>
            <person name="Kim K.-T."/>
            <person name="Cheong K."/>
            <person name="Song H."/>
            <person name="Choi G."/>
            <person name="Ko J."/>
            <person name="Opiyo S.O."/>
            <person name="Zuo S."/>
            <person name="Madhav S."/>
            <person name="Lee Y.-H."/>
            <person name="Wang G.-L."/>
        </authorList>
    </citation>
    <scope>NUCLEOTIDE SEQUENCE</scope>
    <source>
        <strain evidence="3">AG1-IA B2</strain>
    </source>
</reference>
<keyword evidence="2" id="KW-0472">Membrane</keyword>
<evidence type="ECO:0000313" key="3">
    <source>
        <dbReference type="EMBL" id="KAF8749713.1"/>
    </source>
</evidence>
<feature type="region of interest" description="Disordered" evidence="1">
    <location>
        <begin position="61"/>
        <end position="88"/>
    </location>
</feature>
<accession>A0A8H7I4D9</accession>
<feature type="compositionally biased region" description="Acidic residues" evidence="1">
    <location>
        <begin position="69"/>
        <end position="79"/>
    </location>
</feature>
<evidence type="ECO:0000256" key="1">
    <source>
        <dbReference type="SAM" id="MobiDB-lite"/>
    </source>
</evidence>
<evidence type="ECO:0000313" key="4">
    <source>
        <dbReference type="Proteomes" id="UP000614334"/>
    </source>
</evidence>
<name>A0A8H7I4D9_9AGAM</name>
<dbReference type="AlphaFoldDB" id="A0A8H7I4D9"/>
<protein>
    <submittedName>
        <fullName evidence="3">Uncharacterized protein</fullName>
    </submittedName>
</protein>